<evidence type="ECO:0000256" key="2">
    <source>
        <dbReference type="SAM" id="MobiDB-lite"/>
    </source>
</evidence>
<feature type="domain" description="DDHD" evidence="3">
    <location>
        <begin position="568"/>
        <end position="791"/>
    </location>
</feature>
<gene>
    <name evidence="4" type="ORF">MFLAVUS_004032</name>
</gene>
<keyword evidence="5" id="KW-1185">Reference proteome</keyword>
<feature type="region of interest" description="Disordered" evidence="2">
    <location>
        <begin position="282"/>
        <end position="338"/>
    </location>
</feature>
<dbReference type="PROSITE" id="PS51043">
    <property type="entry name" value="DDHD"/>
    <property type="match status" value="1"/>
</dbReference>
<evidence type="ECO:0000313" key="5">
    <source>
        <dbReference type="Proteomes" id="UP001473302"/>
    </source>
</evidence>
<organism evidence="4 5">
    <name type="scientific">Mucor flavus</name>
    <dbReference type="NCBI Taxonomy" id="439312"/>
    <lineage>
        <taxon>Eukaryota</taxon>
        <taxon>Fungi</taxon>
        <taxon>Fungi incertae sedis</taxon>
        <taxon>Mucoromycota</taxon>
        <taxon>Mucoromycotina</taxon>
        <taxon>Mucoromycetes</taxon>
        <taxon>Mucorales</taxon>
        <taxon>Mucorineae</taxon>
        <taxon>Mucoraceae</taxon>
        <taxon>Mucor</taxon>
    </lineage>
</organism>
<accession>A0ABP9YUR2</accession>
<dbReference type="EMBL" id="BAABUK010000007">
    <property type="protein sequence ID" value="GAA5810609.1"/>
    <property type="molecule type" value="Genomic_DNA"/>
</dbReference>
<proteinExistence type="predicted"/>
<dbReference type="PANTHER" id="PTHR23509">
    <property type="entry name" value="PA-PL1 PHOSPHOLIPASE FAMILY"/>
    <property type="match status" value="1"/>
</dbReference>
<keyword evidence="1" id="KW-0175">Coiled coil</keyword>
<dbReference type="InterPro" id="IPR058055">
    <property type="entry name" value="PA-PLA1"/>
</dbReference>
<sequence length="810" mass="90912">MNLDSVCSPSILKSPPLIARCISFKKFHAIDSPIVDPIAIRKAKREKTLANIAVRSAVSSSASSVSSVTSSTSPVRAPPKQWVPFSKRDTMALEKALQGNHALNVPVNEDYLFEVNITKREISPVYWEGPIYEVRRATWFMQGDGSKWLPCEENMSRQVEQGYQKYKPYLEPIIPETELELGSNEIVDEKLNQKEKDIGESTESKPIVPEKKEPEQILEEKEYLLGPYLGQYVIYTDACNAWLLHDTPSAIIAKNILTKITNNQNLGGTKLIRGYLEVEREKRKKTEEGKKTETVEAIQPSKKQEEVDAKSKAVPEEESEERKSLDTGDLSRKTRGISPLKKKELDDIEMAKQQAEDYDNEESEEELRNIDQVIFVIHGIGQQMSERLGQNFVHDVNVFRKTLKSTWPIAVSGNAPLDRPNGIQVLPILWRKGMLFGSENNDEEGPESDLGLLDGDDGCPTIDEITLDGAPNIRTLVSDVFLDIPLYLTSRYHGQMMNIVIKEVNRVYKLFIERNPHFLENKGQASILAHSLGSLLAFDILTAQPFTPTQLSNVNTTAAVTEKRSATLDFPVKNFFAIGSPLGMIMVLRGHKMVSRKTLDHASSINNTPHTYDDKSAPVSFVYPATDNIYNIFHKSDPVAYRLEPLIVRHYGSKLKPFPIPYIKGGLKSVLDHGYTVTHDFANRAGAMFESLKSGITGNLIMRGLGFSKPLEEAYPGAELQYRSGSDPAILASRAEAKSAAKLRSLNPNGRIDFYLQEGLLENTYISALSVHMSYWQDVDVAGFLTREVYKNQQLEQEQEKNDTVKTVFV</sequence>
<dbReference type="Pfam" id="PF23463">
    <property type="entry name" value="WWE_2"/>
    <property type="match status" value="1"/>
</dbReference>
<evidence type="ECO:0000259" key="3">
    <source>
        <dbReference type="PROSITE" id="PS51043"/>
    </source>
</evidence>
<feature type="compositionally biased region" description="Basic and acidic residues" evidence="2">
    <location>
        <begin position="282"/>
        <end position="294"/>
    </location>
</feature>
<reference evidence="4 5" key="1">
    <citation type="submission" date="2024-04" db="EMBL/GenBank/DDBJ databases">
        <title>genome sequences of Mucor flavus KT1a and Helicostylum pulchrum KT1b strains isolated from the surface of a dry-aged beef.</title>
        <authorList>
            <person name="Toyotome T."/>
            <person name="Hosono M."/>
            <person name="Torimaru M."/>
            <person name="Fukuda K."/>
            <person name="Mikami N."/>
        </authorList>
    </citation>
    <scope>NUCLEOTIDE SEQUENCE [LARGE SCALE GENOMIC DNA]</scope>
    <source>
        <strain evidence="4 5">KT1a</strain>
    </source>
</reference>
<name>A0ABP9YUR2_9FUNG</name>
<feature type="compositionally biased region" description="Basic and acidic residues" evidence="2">
    <location>
        <begin position="302"/>
        <end position="332"/>
    </location>
</feature>
<comment type="caution">
    <text evidence="4">The sequence shown here is derived from an EMBL/GenBank/DDBJ whole genome shotgun (WGS) entry which is preliminary data.</text>
</comment>
<dbReference type="InterPro" id="IPR004177">
    <property type="entry name" value="DDHD_dom"/>
</dbReference>
<dbReference type="Pfam" id="PF23465">
    <property type="entry name" value="DUF7131"/>
    <property type="match status" value="1"/>
</dbReference>
<dbReference type="InterPro" id="IPR055555">
    <property type="entry name" value="PA-PLA1_DUF7131"/>
</dbReference>
<dbReference type="Pfam" id="PF02862">
    <property type="entry name" value="DDHD"/>
    <property type="match status" value="1"/>
</dbReference>
<dbReference type="Proteomes" id="UP001473302">
    <property type="component" value="Unassembled WGS sequence"/>
</dbReference>
<dbReference type="InterPro" id="IPR057826">
    <property type="entry name" value="WWE_C20G8.02"/>
</dbReference>
<dbReference type="PANTHER" id="PTHR23509:SF10">
    <property type="entry name" value="LD21067P"/>
    <property type="match status" value="1"/>
</dbReference>
<evidence type="ECO:0000313" key="4">
    <source>
        <dbReference type="EMBL" id="GAA5810609.1"/>
    </source>
</evidence>
<evidence type="ECO:0000256" key="1">
    <source>
        <dbReference type="SAM" id="Coils"/>
    </source>
</evidence>
<dbReference type="SMART" id="SM01127">
    <property type="entry name" value="DDHD"/>
    <property type="match status" value="1"/>
</dbReference>
<feature type="coiled-coil region" evidence="1">
    <location>
        <begin position="341"/>
        <end position="368"/>
    </location>
</feature>
<protein>
    <recommendedName>
        <fullName evidence="3">DDHD domain-containing protein</fullName>
    </recommendedName>
</protein>